<evidence type="ECO:0000313" key="3">
    <source>
        <dbReference type="Proteomes" id="UP000191500"/>
    </source>
</evidence>
<dbReference type="Proteomes" id="UP000191500">
    <property type="component" value="Unassembled WGS sequence"/>
</dbReference>
<sequence>MSGLGFRTTHFGPKVSTQTQPRPSNWGPKKPGLGPFRPGLYRIGGLSSRRTRVLVGSNVNIRSESASLSNAFFEAWDDSNIMADENSFNMTGIIDWEGACTVPRELIAFPDFLTAMPASFDLPEKYGHDGQPLDK</sequence>
<keyword evidence="3" id="KW-1185">Reference proteome</keyword>
<feature type="region of interest" description="Disordered" evidence="1">
    <location>
        <begin position="1"/>
        <end position="36"/>
    </location>
</feature>
<accession>A0A1V6USM4</accession>
<gene>
    <name evidence="2" type="ORF">PENCOP_c005G04810</name>
</gene>
<dbReference type="EMBL" id="MDDG01000005">
    <property type="protein sequence ID" value="OQE41410.1"/>
    <property type="molecule type" value="Genomic_DNA"/>
</dbReference>
<comment type="caution">
    <text evidence="2">The sequence shown here is derived from an EMBL/GenBank/DDBJ whole genome shotgun (WGS) entry which is preliminary data.</text>
</comment>
<reference evidence="3" key="1">
    <citation type="journal article" date="2017" name="Nat. Microbiol.">
        <title>Global analysis of biosynthetic gene clusters reveals vast potential of secondary metabolite production in Penicillium species.</title>
        <authorList>
            <person name="Nielsen J.C."/>
            <person name="Grijseels S."/>
            <person name="Prigent S."/>
            <person name="Ji B."/>
            <person name="Dainat J."/>
            <person name="Nielsen K.F."/>
            <person name="Frisvad J.C."/>
            <person name="Workman M."/>
            <person name="Nielsen J."/>
        </authorList>
    </citation>
    <scope>NUCLEOTIDE SEQUENCE [LARGE SCALE GENOMIC DNA]</scope>
    <source>
        <strain evidence="3">IBT 31321</strain>
    </source>
</reference>
<name>A0A1V6USM4_9EURO</name>
<dbReference type="STRING" id="36646.A0A1V6USM4"/>
<evidence type="ECO:0000256" key="1">
    <source>
        <dbReference type="SAM" id="MobiDB-lite"/>
    </source>
</evidence>
<protein>
    <recommendedName>
        <fullName evidence="4">Aminoglycoside phosphotransferase domain-containing protein</fullName>
    </recommendedName>
</protein>
<organism evidence="2 3">
    <name type="scientific">Penicillium coprophilum</name>
    <dbReference type="NCBI Taxonomy" id="36646"/>
    <lineage>
        <taxon>Eukaryota</taxon>
        <taxon>Fungi</taxon>
        <taxon>Dikarya</taxon>
        <taxon>Ascomycota</taxon>
        <taxon>Pezizomycotina</taxon>
        <taxon>Eurotiomycetes</taxon>
        <taxon>Eurotiomycetidae</taxon>
        <taxon>Eurotiales</taxon>
        <taxon>Aspergillaceae</taxon>
        <taxon>Penicillium</taxon>
    </lineage>
</organism>
<evidence type="ECO:0000313" key="2">
    <source>
        <dbReference type="EMBL" id="OQE41410.1"/>
    </source>
</evidence>
<dbReference type="AlphaFoldDB" id="A0A1V6USM4"/>
<proteinExistence type="predicted"/>
<evidence type="ECO:0008006" key="4">
    <source>
        <dbReference type="Google" id="ProtNLM"/>
    </source>
</evidence>